<dbReference type="InterPro" id="IPR008964">
    <property type="entry name" value="Invasin/intimin_cell_adhesion"/>
</dbReference>
<proteinExistence type="predicted"/>
<feature type="chain" id="PRO_5012504667" description="MG2 domain-containing protein" evidence="1">
    <location>
        <begin position="22"/>
        <end position="904"/>
    </location>
</feature>
<keyword evidence="1" id="KW-0732">Signal</keyword>
<evidence type="ECO:0008006" key="4">
    <source>
        <dbReference type="Google" id="ProtNLM"/>
    </source>
</evidence>
<dbReference type="AlphaFoldDB" id="A0A1T5ERK7"/>
<sequence>MRILRLLFVSCIVLQTSLAYSQDTLNLNSLIEKNQKLIDEFPTEKVYLHFDKPYYAVGDTIWFKAYIAGGQDQPSDLSKIVYVDLISDKDTVTRAMRLPVVNTSAYGSLTLDPLVYRSGNYRVRAYTYWMLNGDESYFFNKNIQIGNAISRKVITSISMKGEEIGGSPRTNVQISYKDPEGKPLANARVGWRLISNFEDLSKGRGTTDANGVLTLALTANQKAALDAGVLETVLETSDDKQLTSIFPLKNSFADADIQFFPEGGESVEGVRSKIGFKAVGEKGLGIGVSGEIVDNAGKIVSTLESQHLGMGVFALAPEAGQSYKANLIFSNGIKKTVTLPTAKSAGIVLSVINTDPTNLLLRITSNNSYFTSNQNKSFYIVARSKGVICYAAKASLTASSFSASIPKDKFPTGITQVTLFTSSGEPVTERLVFIKHQEVVTLTVNSDKKTYGVRQPVKMTVTAKANNVPVEGNFSISVVNETKVPHDENKETTILSSFLLSSELKGFIEDPNYYFNQVNEKKRADLDLLMLTQGYRKFAYKDILANKTPNISFLPEQGMEFSGTLRSANGMPVSKGSLKLVVPKSRFYAEALTDANGIFRFKNVVLPDSAEASITARTATGARNMMIMLDGSAFPGVTKNVNAPSEALNIDSILSPYLQNSQRQYRLTAQMLQEVVVKAAPIKKASHNDYPALSGLSMLADHTLENERFKGCNVMISCLQGAAMGLTYADNNFYVTRVYNSGLRVPVAIFLDGMQIEATFVNNIVPSDVESVEIFLKDDLGLVNRTYGTNGVLSIYSKKDAKKPVTAADLKKLFPPNNVLTFNPQGFIKSREFYSPKYLTPESRSSGSDLRTTVYWNPRIFTDKNGNMSFEFYNGDNKGNYKATVEGTDINGNLSRFIYRYNVE</sequence>
<reference evidence="3" key="1">
    <citation type="submission" date="2017-02" db="EMBL/GenBank/DDBJ databases">
        <authorList>
            <person name="Varghese N."/>
            <person name="Submissions S."/>
        </authorList>
    </citation>
    <scope>NUCLEOTIDE SEQUENCE [LARGE SCALE GENOMIC DNA]</scope>
    <source>
        <strain evidence="3">DSM 22385</strain>
    </source>
</reference>
<gene>
    <name evidence="2" type="ORF">SAMN05661099_3134</name>
</gene>
<dbReference type="RefSeq" id="WP_079703643.1">
    <property type="nucleotide sequence ID" value="NZ_FUYR01000004.1"/>
</dbReference>
<dbReference type="OrthoDB" id="609485at2"/>
<dbReference type="STRING" id="572036.SAMN05661099_3134"/>
<organism evidence="2 3">
    <name type="scientific">Daejeonella lutea</name>
    <dbReference type="NCBI Taxonomy" id="572036"/>
    <lineage>
        <taxon>Bacteria</taxon>
        <taxon>Pseudomonadati</taxon>
        <taxon>Bacteroidota</taxon>
        <taxon>Sphingobacteriia</taxon>
        <taxon>Sphingobacteriales</taxon>
        <taxon>Sphingobacteriaceae</taxon>
        <taxon>Daejeonella</taxon>
    </lineage>
</organism>
<evidence type="ECO:0000313" key="3">
    <source>
        <dbReference type="Proteomes" id="UP000189981"/>
    </source>
</evidence>
<evidence type="ECO:0000313" key="2">
    <source>
        <dbReference type="EMBL" id="SKB86330.1"/>
    </source>
</evidence>
<keyword evidence="3" id="KW-1185">Reference proteome</keyword>
<dbReference type="EMBL" id="FUYR01000004">
    <property type="protein sequence ID" value="SKB86330.1"/>
    <property type="molecule type" value="Genomic_DNA"/>
</dbReference>
<accession>A0A1T5ERK7</accession>
<dbReference type="SUPFAM" id="SSF49373">
    <property type="entry name" value="Invasin/intimin cell-adhesion fragments"/>
    <property type="match status" value="1"/>
</dbReference>
<feature type="signal peptide" evidence="1">
    <location>
        <begin position="1"/>
        <end position="21"/>
    </location>
</feature>
<protein>
    <recommendedName>
        <fullName evidence="4">MG2 domain-containing protein</fullName>
    </recommendedName>
</protein>
<dbReference type="Proteomes" id="UP000189981">
    <property type="component" value="Unassembled WGS sequence"/>
</dbReference>
<name>A0A1T5ERK7_9SPHI</name>
<evidence type="ECO:0000256" key="1">
    <source>
        <dbReference type="SAM" id="SignalP"/>
    </source>
</evidence>